<dbReference type="Pfam" id="PF01159">
    <property type="entry name" value="Ribosomal_L6e"/>
    <property type="match status" value="1"/>
</dbReference>
<dbReference type="EMBL" id="LUGG01000014">
    <property type="protein sequence ID" value="OBZ70455.1"/>
    <property type="molecule type" value="Genomic_DNA"/>
</dbReference>
<evidence type="ECO:0000256" key="2">
    <source>
        <dbReference type="ARBA" id="ARBA00022980"/>
    </source>
</evidence>
<dbReference type="GO" id="GO:0002181">
    <property type="term" value="P:cytoplasmic translation"/>
    <property type="evidence" value="ECO:0007669"/>
    <property type="project" value="TreeGrafter"/>
</dbReference>
<evidence type="ECO:0000256" key="5">
    <source>
        <dbReference type="SAM" id="MobiDB-lite"/>
    </source>
</evidence>
<dbReference type="GO" id="GO:0003723">
    <property type="term" value="F:RNA binding"/>
    <property type="evidence" value="ECO:0007669"/>
    <property type="project" value="TreeGrafter"/>
</dbReference>
<dbReference type="InterPro" id="IPR008991">
    <property type="entry name" value="Translation_prot_SH3-like_sf"/>
</dbReference>
<dbReference type="InterPro" id="IPR049633">
    <property type="entry name" value="Ribosomal_eL6_CS"/>
</dbReference>
<evidence type="ECO:0000256" key="4">
    <source>
        <dbReference type="RuleBase" id="RU000662"/>
    </source>
</evidence>
<sequence>MARSKELAPGIGRLSRSQVFSRRGLYKGLKKSDKPAAAEVVPTKEVQVGGEKNGGKRLVPTSKAPRFYPAEDIRQPKKSRKAPKPTQLRSSITPGTVLILLAGRFRGKRVVFLKQLESGLLLVTGPYKVNGVPLRRVNQAYVIATSTKVDLGDFKVDAKITDAYFAKPVTKGPRSAEAEFFSEGKPKEKEAFPESKSNDQKAVDSAVIAAIKKTENLAKYIKASWGLSKGQFPHHISEGFLDLAIALPYPPSFPSYSTTIILVTVATRLFFTVPFSIWAKQRQWRAEHVVVPQLQQEMRSIHQKVRQEMVKEQFRGSKEELIAELTKRSQGIAASRKKELLSQYHCSPIPTLVLPVISQLPLFVGTSMVIAEASRAPSVFDSESFLTLTSLAHSDPTVTLPIVLGLITLANVETSRWFVSAQVLEREQKVAQWTAERRARGEQVMEPRKIYQSSLRILSVGRILIAAMVPGSVQIYWVTSATFGLVQSWILDLLDARKRKLVSLETASASPPKTSSARK</sequence>
<keyword evidence="7" id="KW-1185">Reference proteome</keyword>
<dbReference type="InterPro" id="IPR000915">
    <property type="entry name" value="60S_ribosomal_eL6"/>
</dbReference>
<dbReference type="OMA" id="HHISEGF"/>
<dbReference type="AlphaFoldDB" id="A0A1C7M0J9"/>
<keyword evidence="3 4" id="KW-0687">Ribonucleoprotein</keyword>
<dbReference type="SUPFAM" id="SSF50104">
    <property type="entry name" value="Translation proteins SH3-like domain"/>
    <property type="match status" value="1"/>
</dbReference>
<dbReference type="Gene3D" id="2.30.30.30">
    <property type="match status" value="1"/>
</dbReference>
<keyword evidence="2 4" id="KW-0689">Ribosomal protein</keyword>
<dbReference type="STRING" id="5627.A0A1C7M0J9"/>
<dbReference type="InterPro" id="IPR014722">
    <property type="entry name" value="Rib_uL2_dom2"/>
</dbReference>
<dbReference type="GO" id="GO:0000027">
    <property type="term" value="P:ribosomal large subunit assembly"/>
    <property type="evidence" value="ECO:0007669"/>
    <property type="project" value="TreeGrafter"/>
</dbReference>
<evidence type="ECO:0000256" key="3">
    <source>
        <dbReference type="ARBA" id="ARBA00023274"/>
    </source>
</evidence>
<dbReference type="FunFam" id="2.30.30.30:FF:000014">
    <property type="entry name" value="60S ribosomal protein L6"/>
    <property type="match status" value="1"/>
</dbReference>
<dbReference type="GO" id="GO:0003735">
    <property type="term" value="F:structural constituent of ribosome"/>
    <property type="evidence" value="ECO:0007669"/>
    <property type="project" value="InterPro"/>
</dbReference>
<evidence type="ECO:0000256" key="1">
    <source>
        <dbReference type="ARBA" id="ARBA00010592"/>
    </source>
</evidence>
<reference evidence="6 7" key="1">
    <citation type="submission" date="2016-03" db="EMBL/GenBank/DDBJ databases">
        <title>Whole genome sequencing of Grifola frondosa 9006-11.</title>
        <authorList>
            <person name="Min B."/>
            <person name="Park H."/>
            <person name="Kim J.-G."/>
            <person name="Cho H."/>
            <person name="Oh Y.-L."/>
            <person name="Kong W.-S."/>
            <person name="Choi I.-G."/>
        </authorList>
    </citation>
    <scope>NUCLEOTIDE SEQUENCE [LARGE SCALE GENOMIC DNA]</scope>
    <source>
        <strain evidence="6 7">9006-11</strain>
    </source>
</reference>
<evidence type="ECO:0000313" key="7">
    <source>
        <dbReference type="Proteomes" id="UP000092993"/>
    </source>
</evidence>
<gene>
    <name evidence="6" type="primary">RPL6</name>
    <name evidence="6" type="ORF">A0H81_09969</name>
</gene>
<dbReference type="GO" id="GO:0022625">
    <property type="term" value="C:cytosolic large ribosomal subunit"/>
    <property type="evidence" value="ECO:0007669"/>
    <property type="project" value="TreeGrafter"/>
</dbReference>
<name>A0A1C7M0J9_GRIFR</name>
<dbReference type="CDD" id="cd13156">
    <property type="entry name" value="KOW_RPL6"/>
    <property type="match status" value="1"/>
</dbReference>
<dbReference type="InterPro" id="IPR041997">
    <property type="entry name" value="Ribosomal_eL6_KOW"/>
</dbReference>
<proteinExistence type="inferred from homology"/>
<dbReference type="Proteomes" id="UP000092993">
    <property type="component" value="Unassembled WGS sequence"/>
</dbReference>
<dbReference type="PANTHER" id="PTHR10715:SF0">
    <property type="entry name" value="LARGE RIBOSOMAL SUBUNIT PROTEIN EL6"/>
    <property type="match status" value="1"/>
</dbReference>
<organism evidence="6 7">
    <name type="scientific">Grifola frondosa</name>
    <name type="common">Maitake</name>
    <name type="synonym">Polyporus frondosus</name>
    <dbReference type="NCBI Taxonomy" id="5627"/>
    <lineage>
        <taxon>Eukaryota</taxon>
        <taxon>Fungi</taxon>
        <taxon>Dikarya</taxon>
        <taxon>Basidiomycota</taxon>
        <taxon>Agaricomycotina</taxon>
        <taxon>Agaricomycetes</taxon>
        <taxon>Polyporales</taxon>
        <taxon>Grifolaceae</taxon>
        <taxon>Grifola</taxon>
    </lineage>
</organism>
<comment type="similarity">
    <text evidence="1 4">Belongs to the eukaryotic ribosomal protein eL6 family.</text>
</comment>
<evidence type="ECO:0000313" key="6">
    <source>
        <dbReference type="EMBL" id="OBZ70455.1"/>
    </source>
</evidence>
<protein>
    <recommendedName>
        <fullName evidence="4">60S ribosomal protein L6</fullName>
    </recommendedName>
</protein>
<feature type="region of interest" description="Disordered" evidence="5">
    <location>
        <begin position="37"/>
        <end position="88"/>
    </location>
</feature>
<accession>A0A1C7M0J9</accession>
<dbReference type="PROSITE" id="PS01170">
    <property type="entry name" value="RIBOSOMAL_L6E"/>
    <property type="match status" value="1"/>
</dbReference>
<dbReference type="OrthoDB" id="2436667at2759"/>
<dbReference type="PANTHER" id="PTHR10715">
    <property type="entry name" value="60S RIBOSOMAL PROTEIN L6"/>
    <property type="match status" value="1"/>
</dbReference>
<comment type="caution">
    <text evidence="6">The sequence shown here is derived from an EMBL/GenBank/DDBJ whole genome shotgun (WGS) entry which is preliminary data.</text>
</comment>